<dbReference type="EMBL" id="MDYQ01000023">
    <property type="protein sequence ID" value="PRP87062.1"/>
    <property type="molecule type" value="Genomic_DNA"/>
</dbReference>
<feature type="region of interest" description="Disordered" evidence="5">
    <location>
        <begin position="113"/>
        <end position="159"/>
    </location>
</feature>
<comment type="caution">
    <text evidence="7">The sequence shown here is derived from an EMBL/GenBank/DDBJ whole genome shotgun (WGS) entry which is preliminary data.</text>
</comment>
<dbReference type="PROSITE" id="PS50969">
    <property type="entry name" value="FCP1"/>
    <property type="match status" value="1"/>
</dbReference>
<comment type="function">
    <text evidence="3">Probable phosphatase.</text>
</comment>
<proteinExistence type="inferred from homology"/>
<dbReference type="InterPro" id="IPR050365">
    <property type="entry name" value="TIM50"/>
</dbReference>
<dbReference type="STRING" id="1890364.A0A2P6NSW6"/>
<dbReference type="PANTHER" id="PTHR12210">
    <property type="entry name" value="DULLARD PROTEIN PHOSPHATASE"/>
    <property type="match status" value="1"/>
</dbReference>
<dbReference type="InParanoid" id="A0A2P6NSW6"/>
<evidence type="ECO:0000313" key="7">
    <source>
        <dbReference type="EMBL" id="PRP87062.1"/>
    </source>
</evidence>
<dbReference type="FunFam" id="3.40.50.1000:FF:000015">
    <property type="entry name" value="CTD small phosphatase-like protein 2"/>
    <property type="match status" value="1"/>
</dbReference>
<feature type="region of interest" description="Disordered" evidence="5">
    <location>
        <begin position="1"/>
        <end position="96"/>
    </location>
</feature>
<evidence type="ECO:0000256" key="3">
    <source>
        <dbReference type="ARBA" id="ARBA00037324"/>
    </source>
</evidence>
<evidence type="ECO:0000259" key="6">
    <source>
        <dbReference type="PROSITE" id="PS50969"/>
    </source>
</evidence>
<evidence type="ECO:0000256" key="2">
    <source>
        <dbReference type="ARBA" id="ARBA00022912"/>
    </source>
</evidence>
<dbReference type="CDD" id="cd07521">
    <property type="entry name" value="HAD_FCP1-like"/>
    <property type="match status" value="1"/>
</dbReference>
<dbReference type="InterPro" id="IPR011948">
    <property type="entry name" value="Dullard_phosphatase"/>
</dbReference>
<dbReference type="InterPro" id="IPR036412">
    <property type="entry name" value="HAD-like_sf"/>
</dbReference>
<sequence length="457" mass="52373">MLSRRRKVDGGEEENSHTSSDVAVTKKQRRQEPQSFISSSPLKPILKKAVEEPITVSRSLSDSFDDEEEDLNSHDDANVCRDDTSSQEEVRKHWHAKKTASGQLVTLFSPVFKPSIDGTHTPTSETPPDTPNLQHARKDLSSDEQLNNSIDSSTDDSQLNTSAIVYDPYSCVDEDEEEAEEEPFDPYLFISGLPPPLDLTDRPPKLPPLEILKKTLVLDLDETLVHCSTTPLPNADMEFPVVFNDVTYTVYACKRPYFEEFLQKVSQKFEIVVFTASQEVYANRLLTLLDPSSRWIQLYRDSCVCIDGNYLKDLTILGRNLSKTIIIDNSPQAFGYQLDNGIPIESWFDDVRDTELRDLLPFLDSLNEVEDVRPLIRSRFQLFRRGHPREAQEGNVSSMSFMNRFNKQNLRQQEIRERKEKRKRERTVNSSARLCMVFESSTAARQMDPSTDKRCYS</sequence>
<protein>
    <submittedName>
        <fullName evidence="7">CTD small phosphatase-like protein 2</fullName>
    </submittedName>
</protein>
<dbReference type="Pfam" id="PF03031">
    <property type="entry name" value="NIF"/>
    <property type="match status" value="1"/>
</dbReference>
<keyword evidence="8" id="KW-1185">Reference proteome</keyword>
<accession>A0A2P6NSW6</accession>
<dbReference type="Proteomes" id="UP000241769">
    <property type="component" value="Unassembled WGS sequence"/>
</dbReference>
<keyword evidence="1" id="KW-0378">Hydrolase</keyword>
<dbReference type="SUPFAM" id="SSF56784">
    <property type="entry name" value="HAD-like"/>
    <property type="match status" value="1"/>
</dbReference>
<dbReference type="GO" id="GO:0004721">
    <property type="term" value="F:phosphoprotein phosphatase activity"/>
    <property type="evidence" value="ECO:0007669"/>
    <property type="project" value="UniProtKB-KW"/>
</dbReference>
<feature type="domain" description="FCP1 homology" evidence="6">
    <location>
        <begin position="209"/>
        <end position="366"/>
    </location>
</feature>
<dbReference type="OrthoDB" id="28569at2759"/>
<dbReference type="InterPro" id="IPR004274">
    <property type="entry name" value="FCP1_dom"/>
</dbReference>
<evidence type="ECO:0000256" key="5">
    <source>
        <dbReference type="SAM" id="MobiDB-lite"/>
    </source>
</evidence>
<organism evidence="7 8">
    <name type="scientific">Planoprotostelium fungivorum</name>
    <dbReference type="NCBI Taxonomy" id="1890364"/>
    <lineage>
        <taxon>Eukaryota</taxon>
        <taxon>Amoebozoa</taxon>
        <taxon>Evosea</taxon>
        <taxon>Variosea</taxon>
        <taxon>Cavosteliida</taxon>
        <taxon>Cavosteliaceae</taxon>
        <taxon>Planoprotostelium</taxon>
    </lineage>
</organism>
<dbReference type="Gene3D" id="3.40.50.1000">
    <property type="entry name" value="HAD superfamily/HAD-like"/>
    <property type="match status" value="1"/>
</dbReference>
<keyword evidence="2" id="KW-0904">Protein phosphatase</keyword>
<dbReference type="NCBIfam" id="TIGR02251">
    <property type="entry name" value="HIF-SF_euk"/>
    <property type="match status" value="1"/>
</dbReference>
<dbReference type="GO" id="GO:0005634">
    <property type="term" value="C:nucleus"/>
    <property type="evidence" value="ECO:0007669"/>
    <property type="project" value="UniProtKB-ARBA"/>
</dbReference>
<name>A0A2P6NSW6_9EUKA</name>
<reference evidence="7 8" key="1">
    <citation type="journal article" date="2018" name="Genome Biol. Evol.">
        <title>Multiple Roots of Fruiting Body Formation in Amoebozoa.</title>
        <authorList>
            <person name="Hillmann F."/>
            <person name="Forbes G."/>
            <person name="Novohradska S."/>
            <person name="Ferling I."/>
            <person name="Riege K."/>
            <person name="Groth M."/>
            <person name="Westermann M."/>
            <person name="Marz M."/>
            <person name="Spaller T."/>
            <person name="Winckler T."/>
            <person name="Schaap P."/>
            <person name="Glockner G."/>
        </authorList>
    </citation>
    <scope>NUCLEOTIDE SEQUENCE [LARGE SCALE GENOMIC DNA]</scope>
    <source>
        <strain evidence="7 8">Jena</strain>
    </source>
</reference>
<feature type="compositionally biased region" description="Basic and acidic residues" evidence="5">
    <location>
        <begin position="71"/>
        <end position="91"/>
    </location>
</feature>
<evidence type="ECO:0000313" key="8">
    <source>
        <dbReference type="Proteomes" id="UP000241769"/>
    </source>
</evidence>
<comment type="similarity">
    <text evidence="4">Belongs to the CTDSPL2 family.</text>
</comment>
<feature type="compositionally biased region" description="Polar residues" evidence="5">
    <location>
        <begin position="118"/>
        <end position="133"/>
    </location>
</feature>
<gene>
    <name evidence="7" type="ORF">PROFUN_04798</name>
</gene>
<evidence type="ECO:0000256" key="4">
    <source>
        <dbReference type="ARBA" id="ARBA00038355"/>
    </source>
</evidence>
<dbReference type="AlphaFoldDB" id="A0A2P6NSW6"/>
<dbReference type="SMART" id="SM00577">
    <property type="entry name" value="CPDc"/>
    <property type="match status" value="1"/>
</dbReference>
<feature type="compositionally biased region" description="Polar residues" evidence="5">
    <location>
        <begin position="143"/>
        <end position="159"/>
    </location>
</feature>
<evidence type="ECO:0000256" key="1">
    <source>
        <dbReference type="ARBA" id="ARBA00022801"/>
    </source>
</evidence>
<dbReference type="InterPro" id="IPR023214">
    <property type="entry name" value="HAD_sf"/>
</dbReference>